<keyword evidence="1" id="KW-1133">Transmembrane helix</keyword>
<name>A0A411DJ31_CHRID</name>
<organism evidence="2">
    <name type="scientific">Chryseobacterium indologenes</name>
    <name type="common">Flavobacterium indologenes</name>
    <dbReference type="NCBI Taxonomy" id="253"/>
    <lineage>
        <taxon>Bacteria</taxon>
        <taxon>Pseudomonadati</taxon>
        <taxon>Bacteroidota</taxon>
        <taxon>Flavobacteriia</taxon>
        <taxon>Flavobacteriales</taxon>
        <taxon>Weeksellaceae</taxon>
        <taxon>Chryseobacterium group</taxon>
        <taxon>Chryseobacterium</taxon>
    </lineage>
</organism>
<dbReference type="AlphaFoldDB" id="A0A411DJ31"/>
<proteinExistence type="predicted"/>
<keyword evidence="1" id="KW-0472">Membrane</keyword>
<feature type="transmembrane region" description="Helical" evidence="1">
    <location>
        <begin position="6"/>
        <end position="28"/>
    </location>
</feature>
<evidence type="ECO:0000313" key="2">
    <source>
        <dbReference type="EMBL" id="QBA20395.1"/>
    </source>
</evidence>
<sequence>MKKYLIIGIIAVLCLIIYRYGFLIVFWLTTPKEGTLSSSEKILLEKIKTENHAKEVLREPKYNIDQPKDTTVYKIIVNKIPCTSDTLMLKNNASSIKKRLDDISLHQNYYKYQIFYECIDGKEYVYSFMRK</sequence>
<dbReference type="EMBL" id="CP035532">
    <property type="protein sequence ID" value="QBA20395.1"/>
    <property type="molecule type" value="Genomic_DNA"/>
</dbReference>
<keyword evidence="1" id="KW-0812">Transmembrane</keyword>
<accession>A0A411DJ31</accession>
<reference evidence="2" key="1">
    <citation type="submission" date="2019-01" db="EMBL/GenBank/DDBJ databases">
        <title>Whole Genome Sequencing for Putative Detection of Antimicrobial Resistance and Potential Virulence Factors in Chryseobacterium indologenes isolated from Nile Tilapia in Tanzania.</title>
        <authorList>
            <person name="Mwega E."/>
            <person name="Mutoloki S."/>
            <person name="Mugimba K."/>
            <person name="Colquhoun D."/>
            <person name="Mdegela R."/>
            <person name="Evensen O."/>
            <person name="Wasteson Y."/>
        </authorList>
    </citation>
    <scope>NUCLEOTIDE SEQUENCE [LARGE SCALE GENOMIC DNA]</scope>
    <source>
        <strain evidence="2">StR 01</strain>
    </source>
</reference>
<gene>
    <name evidence="2" type="ORF">EU348_04070</name>
</gene>
<evidence type="ECO:0000256" key="1">
    <source>
        <dbReference type="SAM" id="Phobius"/>
    </source>
</evidence>
<protein>
    <submittedName>
        <fullName evidence="2">Uncharacterized protein</fullName>
    </submittedName>
</protein>